<name>A0A8S1LWM3_9CILI</name>
<sequence>MKTKDIAQSLIPENKQQLLDIYLLTFYKKPSIQPIPQNQPNTKRKFSIKRKAGSVKEIIQENTKTFKDHLHLQPLKQHQFQRVLSQDTRCQDIPQEIATERPSLSKSNNKRYKSVNLTKKFQYLHQKIEPLENNLNINQYQSYRVNSSNKNPINNNFESKWKSQLTQLEQISQNSEIQQIHNPCQNKTLNKKLIFPKEFSTNGLYKKYFA</sequence>
<dbReference type="AlphaFoldDB" id="A0A8S1LWM3"/>
<proteinExistence type="predicted"/>
<gene>
    <name evidence="1" type="ORF">PSON_ATCC_30995.1.T0290161</name>
</gene>
<protein>
    <submittedName>
        <fullName evidence="1">Uncharacterized protein</fullName>
    </submittedName>
</protein>
<reference evidence="1" key="1">
    <citation type="submission" date="2021-01" db="EMBL/GenBank/DDBJ databases">
        <authorList>
            <consortium name="Genoscope - CEA"/>
            <person name="William W."/>
        </authorList>
    </citation>
    <scope>NUCLEOTIDE SEQUENCE</scope>
</reference>
<organism evidence="1 2">
    <name type="scientific">Paramecium sonneborni</name>
    <dbReference type="NCBI Taxonomy" id="65129"/>
    <lineage>
        <taxon>Eukaryota</taxon>
        <taxon>Sar</taxon>
        <taxon>Alveolata</taxon>
        <taxon>Ciliophora</taxon>
        <taxon>Intramacronucleata</taxon>
        <taxon>Oligohymenophorea</taxon>
        <taxon>Peniculida</taxon>
        <taxon>Parameciidae</taxon>
        <taxon>Paramecium</taxon>
    </lineage>
</organism>
<comment type="caution">
    <text evidence="1">The sequence shown here is derived from an EMBL/GenBank/DDBJ whole genome shotgun (WGS) entry which is preliminary data.</text>
</comment>
<keyword evidence="2" id="KW-1185">Reference proteome</keyword>
<accession>A0A8S1LWM3</accession>
<dbReference type="Proteomes" id="UP000692954">
    <property type="component" value="Unassembled WGS sequence"/>
</dbReference>
<dbReference type="OrthoDB" id="295845at2759"/>
<evidence type="ECO:0000313" key="1">
    <source>
        <dbReference type="EMBL" id="CAD8072430.1"/>
    </source>
</evidence>
<evidence type="ECO:0000313" key="2">
    <source>
        <dbReference type="Proteomes" id="UP000692954"/>
    </source>
</evidence>
<dbReference type="EMBL" id="CAJJDN010000029">
    <property type="protein sequence ID" value="CAD8072430.1"/>
    <property type="molecule type" value="Genomic_DNA"/>
</dbReference>